<name>A0AAN6MXP1_9PEZI</name>
<organism evidence="2 3">
    <name type="scientific">Diplogelasinospora grovesii</name>
    <dbReference type="NCBI Taxonomy" id="303347"/>
    <lineage>
        <taxon>Eukaryota</taxon>
        <taxon>Fungi</taxon>
        <taxon>Dikarya</taxon>
        <taxon>Ascomycota</taxon>
        <taxon>Pezizomycotina</taxon>
        <taxon>Sordariomycetes</taxon>
        <taxon>Sordariomycetidae</taxon>
        <taxon>Sordariales</taxon>
        <taxon>Diplogelasinosporaceae</taxon>
        <taxon>Diplogelasinospora</taxon>
    </lineage>
</organism>
<keyword evidence="3" id="KW-1185">Reference proteome</keyword>
<sequence length="202" mass="21841">MAIGLGVAAAPVGNTESAAHNGNLIPREVALPDGTLATVNENKGLMFTARQDQPHRAARSSSLDKRMTYTKGGRDDYCGETTPQETFGPATPLASDCLSIAYAYAYPTDGFWTITPSDFNSTVDGLDGEWATIATSGTCAFKVKFQEPPAQTLYFGTNDLRFYIQTYVGDAQDGHIQVWGNIACNNNQPTVLFLNSWVMTHS</sequence>
<gene>
    <name evidence="2" type="ORF">QBC46DRAFT_323473</name>
</gene>
<reference evidence="3" key="1">
    <citation type="journal article" date="2023" name="Mol. Phylogenet. Evol.">
        <title>Genome-scale phylogeny and comparative genomics of the fungal order Sordariales.</title>
        <authorList>
            <person name="Hensen N."/>
            <person name="Bonometti L."/>
            <person name="Westerberg I."/>
            <person name="Brannstrom I.O."/>
            <person name="Guillou S."/>
            <person name="Cros-Aarteil S."/>
            <person name="Calhoun S."/>
            <person name="Haridas S."/>
            <person name="Kuo A."/>
            <person name="Mondo S."/>
            <person name="Pangilinan J."/>
            <person name="Riley R."/>
            <person name="LaButti K."/>
            <person name="Andreopoulos B."/>
            <person name="Lipzen A."/>
            <person name="Chen C."/>
            <person name="Yan M."/>
            <person name="Daum C."/>
            <person name="Ng V."/>
            <person name="Clum A."/>
            <person name="Steindorff A."/>
            <person name="Ohm R.A."/>
            <person name="Martin F."/>
            <person name="Silar P."/>
            <person name="Natvig D.O."/>
            <person name="Lalanne C."/>
            <person name="Gautier V."/>
            <person name="Ament-Velasquez S.L."/>
            <person name="Kruys A."/>
            <person name="Hutchinson M.I."/>
            <person name="Powell A.J."/>
            <person name="Barry K."/>
            <person name="Miller A.N."/>
            <person name="Grigoriev I.V."/>
            <person name="Debuchy R."/>
            <person name="Gladieux P."/>
            <person name="Hiltunen Thoren M."/>
            <person name="Johannesson H."/>
        </authorList>
    </citation>
    <scope>NUCLEOTIDE SEQUENCE [LARGE SCALE GENOMIC DNA]</scope>
    <source>
        <strain evidence="3">CBS 340.73</strain>
    </source>
</reference>
<dbReference type="Pfam" id="PF14856">
    <property type="entry name" value="Hce2"/>
    <property type="match status" value="1"/>
</dbReference>
<accession>A0AAN6MXP1</accession>
<evidence type="ECO:0000313" key="3">
    <source>
        <dbReference type="Proteomes" id="UP001303473"/>
    </source>
</evidence>
<dbReference type="EMBL" id="MU853925">
    <property type="protein sequence ID" value="KAK3935407.1"/>
    <property type="molecule type" value="Genomic_DNA"/>
</dbReference>
<comment type="caution">
    <text evidence="2">The sequence shown here is derived from an EMBL/GenBank/DDBJ whole genome shotgun (WGS) entry which is preliminary data.</text>
</comment>
<evidence type="ECO:0000259" key="1">
    <source>
        <dbReference type="Pfam" id="PF14856"/>
    </source>
</evidence>
<dbReference type="AlphaFoldDB" id="A0AAN6MXP1"/>
<dbReference type="InterPro" id="IPR029226">
    <property type="entry name" value="Ecp2-like"/>
</dbReference>
<protein>
    <recommendedName>
        <fullName evidence="1">Ecp2 effector protein-like domain-containing protein</fullName>
    </recommendedName>
</protein>
<evidence type="ECO:0000313" key="2">
    <source>
        <dbReference type="EMBL" id="KAK3935407.1"/>
    </source>
</evidence>
<dbReference type="Proteomes" id="UP001303473">
    <property type="component" value="Unassembled WGS sequence"/>
</dbReference>
<proteinExistence type="predicted"/>
<feature type="domain" description="Ecp2 effector protein-like" evidence="1">
    <location>
        <begin position="77"/>
        <end position="184"/>
    </location>
</feature>